<accession>A0A7W7YXR2</accession>
<comment type="cofactor">
    <cofactor evidence="14">
        <name>heme b</name>
        <dbReference type="ChEBI" id="CHEBI:60344"/>
    </cofactor>
    <text evidence="14">Binds 1 heme b (iron(II)-protoporphyrin IX) group per subunit.</text>
</comment>
<keyword evidence="6 14" id="KW-0349">Heme</keyword>
<comment type="pathway">
    <text evidence="2 14">Porphyrin-containing compound metabolism; protoporphyrin-IX biosynthesis; protoporphyrin-IX from protoporphyrinogen-IX: step 1/1.</text>
</comment>
<keyword evidence="11 14" id="KW-0408">Iron</keyword>
<gene>
    <name evidence="15" type="ORF">HNQ66_003711</name>
</gene>
<feature type="transmembrane region" description="Helical" evidence="14">
    <location>
        <begin position="158"/>
        <end position="176"/>
    </location>
</feature>
<evidence type="ECO:0000256" key="13">
    <source>
        <dbReference type="ARBA" id="ARBA00048390"/>
    </source>
</evidence>
<evidence type="ECO:0000256" key="11">
    <source>
        <dbReference type="ARBA" id="ARBA00023004"/>
    </source>
</evidence>
<keyword evidence="7 14" id="KW-0812">Transmembrane</keyword>
<evidence type="ECO:0000256" key="4">
    <source>
        <dbReference type="ARBA" id="ARBA00017504"/>
    </source>
</evidence>
<comment type="subunit">
    <text evidence="14">Homodimer.</text>
</comment>
<keyword evidence="16" id="KW-1185">Reference proteome</keyword>
<dbReference type="PANTHER" id="PTHR40255:SF1">
    <property type="entry name" value="PROTOPORPHYRINOGEN IX OXIDASE"/>
    <property type="match status" value="1"/>
</dbReference>
<evidence type="ECO:0000256" key="14">
    <source>
        <dbReference type="HAMAP-Rule" id="MF_02239"/>
    </source>
</evidence>
<organism evidence="15 16">
    <name type="scientific">Shinella fusca</name>
    <dbReference type="NCBI Taxonomy" id="544480"/>
    <lineage>
        <taxon>Bacteria</taxon>
        <taxon>Pseudomonadati</taxon>
        <taxon>Pseudomonadota</taxon>
        <taxon>Alphaproteobacteria</taxon>
        <taxon>Hyphomicrobiales</taxon>
        <taxon>Rhizobiaceae</taxon>
        <taxon>Shinella</taxon>
    </lineage>
</organism>
<proteinExistence type="inferred from homology"/>
<evidence type="ECO:0000256" key="8">
    <source>
        <dbReference type="ARBA" id="ARBA00022723"/>
    </source>
</evidence>
<comment type="subcellular location">
    <subcellularLocation>
        <location evidence="1 14">Cell membrane</location>
        <topology evidence="1 14">Multi-pass membrane protein</topology>
    </subcellularLocation>
</comment>
<feature type="transmembrane region" description="Helical" evidence="14">
    <location>
        <begin position="16"/>
        <end position="34"/>
    </location>
</feature>
<dbReference type="AlphaFoldDB" id="A0A7W7YXR2"/>
<keyword evidence="5 14" id="KW-1003">Cell membrane</keyword>
<comment type="function">
    <text evidence="14">Catalyzes the oxidation of protoporphyrinogen IX to protoporphyrin IX.</text>
</comment>
<keyword evidence="8 14" id="KW-0479">Metal-binding</keyword>
<dbReference type="Proteomes" id="UP000535406">
    <property type="component" value="Unassembled WGS sequence"/>
</dbReference>
<dbReference type="Pfam" id="PF03653">
    <property type="entry name" value="UPF0093"/>
    <property type="match status" value="1"/>
</dbReference>
<evidence type="ECO:0000256" key="6">
    <source>
        <dbReference type="ARBA" id="ARBA00022617"/>
    </source>
</evidence>
<dbReference type="GO" id="GO:0006782">
    <property type="term" value="P:protoporphyrinogen IX biosynthetic process"/>
    <property type="evidence" value="ECO:0007669"/>
    <property type="project" value="UniProtKB-UniRule"/>
</dbReference>
<evidence type="ECO:0000256" key="5">
    <source>
        <dbReference type="ARBA" id="ARBA00022475"/>
    </source>
</evidence>
<feature type="transmembrane region" description="Helical" evidence="14">
    <location>
        <begin position="46"/>
        <end position="68"/>
    </location>
</feature>
<dbReference type="GO" id="GO:0005886">
    <property type="term" value="C:plasma membrane"/>
    <property type="evidence" value="ECO:0007669"/>
    <property type="project" value="UniProtKB-SubCell"/>
</dbReference>
<dbReference type="UniPathway" id="UPA00251">
    <property type="reaction ID" value="UER00324"/>
</dbReference>
<dbReference type="HAMAP" id="MF_02239">
    <property type="entry name" value="HemJ"/>
    <property type="match status" value="1"/>
</dbReference>
<dbReference type="PANTHER" id="PTHR40255">
    <property type="entry name" value="UPF0093 MEMBRANE PROTEIN SLR1790"/>
    <property type="match status" value="1"/>
</dbReference>
<evidence type="ECO:0000256" key="10">
    <source>
        <dbReference type="ARBA" id="ARBA00023002"/>
    </source>
</evidence>
<dbReference type="InterPro" id="IPR005265">
    <property type="entry name" value="HemJ-like"/>
</dbReference>
<sequence length="179" mass="19988">MSEKQTGAGAGRRAQIRAAIAIAVFALVALLVILHPPEDPVSWIKALHVVAVISWMSGLLYLPRLFVYHTDAPAGSALSETFKVMEKRLYRVIMQPAMGLSWLLGLYLAWSVYGFQGGWLHAKLAFVVLLSGVHQFYGRAVQAFAEDRNTRTGRQWRIWNEAPALLMVLIVIMVIVKPF</sequence>
<dbReference type="NCBIfam" id="TIGR00701">
    <property type="entry name" value="protoporphyrinogen oxidase HemJ"/>
    <property type="match status" value="1"/>
</dbReference>
<comment type="similarity">
    <text evidence="3 14">Belongs to the HemJ family.</text>
</comment>
<feature type="transmembrane region" description="Helical" evidence="14">
    <location>
        <begin position="89"/>
        <end position="113"/>
    </location>
</feature>
<evidence type="ECO:0000256" key="1">
    <source>
        <dbReference type="ARBA" id="ARBA00004651"/>
    </source>
</evidence>
<keyword evidence="12 14" id="KW-0472">Membrane</keyword>
<evidence type="ECO:0000313" key="15">
    <source>
        <dbReference type="EMBL" id="MBB5044288.1"/>
    </source>
</evidence>
<dbReference type="EMBL" id="JACHIK010000015">
    <property type="protein sequence ID" value="MBB5044288.1"/>
    <property type="molecule type" value="Genomic_DNA"/>
</dbReference>
<dbReference type="RefSeq" id="WP_184145644.1">
    <property type="nucleotide sequence ID" value="NZ_JACHIK010000015.1"/>
</dbReference>
<protein>
    <recommendedName>
        <fullName evidence="4 14">Protoporphyrinogen IX oxidase</fullName>
        <shortName evidence="14">PPO</shortName>
        <ecNumber evidence="14">1.3.99.-</ecNumber>
    </recommendedName>
</protein>
<evidence type="ECO:0000256" key="7">
    <source>
        <dbReference type="ARBA" id="ARBA00022692"/>
    </source>
</evidence>
<feature type="binding site" description="axial binding residue" evidence="14">
    <location>
        <position position="48"/>
    </location>
    <ligand>
        <name>heme</name>
        <dbReference type="ChEBI" id="CHEBI:30413"/>
    </ligand>
    <ligandPart>
        <name>Fe</name>
        <dbReference type="ChEBI" id="CHEBI:18248"/>
    </ligandPart>
</feature>
<evidence type="ECO:0000313" key="16">
    <source>
        <dbReference type="Proteomes" id="UP000535406"/>
    </source>
</evidence>
<keyword evidence="10 14" id="KW-0560">Oxidoreductase</keyword>
<feature type="transmembrane region" description="Helical" evidence="14">
    <location>
        <begin position="119"/>
        <end position="137"/>
    </location>
</feature>
<comment type="caution">
    <text evidence="15">The sequence shown here is derived from an EMBL/GenBank/DDBJ whole genome shotgun (WGS) entry which is preliminary data.</text>
</comment>
<comment type="catalytic activity">
    <reaction evidence="13 14">
        <text>protoporphyrinogen IX + 3 A = protoporphyrin IX + 3 AH2</text>
        <dbReference type="Rhea" id="RHEA:62000"/>
        <dbReference type="ChEBI" id="CHEBI:13193"/>
        <dbReference type="ChEBI" id="CHEBI:17499"/>
        <dbReference type="ChEBI" id="CHEBI:57306"/>
        <dbReference type="ChEBI" id="CHEBI:57307"/>
    </reaction>
</comment>
<evidence type="ECO:0000256" key="12">
    <source>
        <dbReference type="ARBA" id="ARBA00023136"/>
    </source>
</evidence>
<name>A0A7W7YXR2_9HYPH</name>
<evidence type="ECO:0000256" key="9">
    <source>
        <dbReference type="ARBA" id="ARBA00022989"/>
    </source>
</evidence>
<dbReference type="GO" id="GO:0070818">
    <property type="term" value="F:protoporphyrinogen oxidase activity"/>
    <property type="evidence" value="ECO:0007669"/>
    <property type="project" value="UniProtKB-UniRule"/>
</dbReference>
<keyword evidence="9 14" id="KW-1133">Transmembrane helix</keyword>
<dbReference type="EC" id="1.3.99.-" evidence="14"/>
<evidence type="ECO:0000256" key="3">
    <source>
        <dbReference type="ARBA" id="ARBA00006501"/>
    </source>
</evidence>
<feature type="binding site" description="axial binding residue" evidence="14">
    <location>
        <position position="123"/>
    </location>
    <ligand>
        <name>heme</name>
        <dbReference type="ChEBI" id="CHEBI:30413"/>
    </ligand>
    <ligandPart>
        <name>Fe</name>
        <dbReference type="ChEBI" id="CHEBI:18248"/>
    </ligandPart>
</feature>
<evidence type="ECO:0000256" key="2">
    <source>
        <dbReference type="ARBA" id="ARBA00005073"/>
    </source>
</evidence>
<reference evidence="15 16" key="1">
    <citation type="submission" date="2020-08" db="EMBL/GenBank/DDBJ databases">
        <title>Genomic Encyclopedia of Type Strains, Phase IV (KMG-IV): sequencing the most valuable type-strain genomes for metagenomic binning, comparative biology and taxonomic classification.</title>
        <authorList>
            <person name="Goeker M."/>
        </authorList>
    </citation>
    <scope>NUCLEOTIDE SEQUENCE [LARGE SCALE GENOMIC DNA]</scope>
    <source>
        <strain evidence="15 16">DSM 21319</strain>
    </source>
</reference>
<dbReference type="GO" id="GO:0046872">
    <property type="term" value="F:metal ion binding"/>
    <property type="evidence" value="ECO:0007669"/>
    <property type="project" value="UniProtKB-KW"/>
</dbReference>